<comment type="caution">
    <text evidence="2">The sequence shown here is derived from an EMBL/GenBank/DDBJ whole genome shotgun (WGS) entry which is preliminary data.</text>
</comment>
<evidence type="ECO:0000259" key="1">
    <source>
        <dbReference type="PROSITE" id="PS50053"/>
    </source>
</evidence>
<dbReference type="EMBL" id="SWLB01000017">
    <property type="protein sequence ID" value="KAF3327285.1"/>
    <property type="molecule type" value="Genomic_DNA"/>
</dbReference>
<name>A0A833VI13_9POAL</name>
<dbReference type="CDD" id="cd17039">
    <property type="entry name" value="Ubl_ubiquitin_like"/>
    <property type="match status" value="1"/>
</dbReference>
<sequence>MKLAIVNANASSPHGAFYLEIDENCNVGDMKWKIKGLTGIGVKAQALYYKGISLDNRHELLKDLGMQDGDHISLAAFHTS</sequence>
<dbReference type="Gene3D" id="3.10.20.90">
    <property type="entry name" value="Phosphatidylinositol 3-kinase Catalytic Subunit, Chain A, domain 1"/>
    <property type="match status" value="1"/>
</dbReference>
<accession>A0A833VI13</accession>
<dbReference type="Pfam" id="PF00240">
    <property type="entry name" value="ubiquitin"/>
    <property type="match status" value="1"/>
</dbReference>
<dbReference type="InterPro" id="IPR029071">
    <property type="entry name" value="Ubiquitin-like_domsf"/>
</dbReference>
<dbReference type="PROSITE" id="PS50053">
    <property type="entry name" value="UBIQUITIN_2"/>
    <property type="match status" value="1"/>
</dbReference>
<reference evidence="2" key="1">
    <citation type="submission" date="2020-01" db="EMBL/GenBank/DDBJ databases">
        <title>Genome sequence of Kobresia littledalei, the first chromosome-level genome in the family Cyperaceae.</title>
        <authorList>
            <person name="Qu G."/>
        </authorList>
    </citation>
    <scope>NUCLEOTIDE SEQUENCE</scope>
    <source>
        <strain evidence="2">C.B.Clarke</strain>
        <tissue evidence="2">Leaf</tissue>
    </source>
</reference>
<organism evidence="2 3">
    <name type="scientific">Carex littledalei</name>
    <dbReference type="NCBI Taxonomy" id="544730"/>
    <lineage>
        <taxon>Eukaryota</taxon>
        <taxon>Viridiplantae</taxon>
        <taxon>Streptophyta</taxon>
        <taxon>Embryophyta</taxon>
        <taxon>Tracheophyta</taxon>
        <taxon>Spermatophyta</taxon>
        <taxon>Magnoliopsida</taxon>
        <taxon>Liliopsida</taxon>
        <taxon>Poales</taxon>
        <taxon>Cyperaceae</taxon>
        <taxon>Cyperoideae</taxon>
        <taxon>Cariceae</taxon>
        <taxon>Carex</taxon>
        <taxon>Carex subgen. Euthyceras</taxon>
    </lineage>
</organism>
<dbReference type="AlphaFoldDB" id="A0A833VI13"/>
<dbReference type="Proteomes" id="UP000623129">
    <property type="component" value="Unassembled WGS sequence"/>
</dbReference>
<evidence type="ECO:0000313" key="2">
    <source>
        <dbReference type="EMBL" id="KAF3327285.1"/>
    </source>
</evidence>
<feature type="domain" description="Ubiquitin-like" evidence="1">
    <location>
        <begin position="1"/>
        <end position="80"/>
    </location>
</feature>
<gene>
    <name evidence="2" type="ORF">FCM35_KLT07403</name>
</gene>
<protein>
    <recommendedName>
        <fullName evidence="1">Ubiquitin-like domain-containing protein</fullName>
    </recommendedName>
</protein>
<dbReference type="InterPro" id="IPR000626">
    <property type="entry name" value="Ubiquitin-like_dom"/>
</dbReference>
<evidence type="ECO:0000313" key="3">
    <source>
        <dbReference type="Proteomes" id="UP000623129"/>
    </source>
</evidence>
<keyword evidence="3" id="KW-1185">Reference proteome</keyword>
<dbReference type="SUPFAM" id="SSF54236">
    <property type="entry name" value="Ubiquitin-like"/>
    <property type="match status" value="1"/>
</dbReference>
<proteinExistence type="predicted"/>